<evidence type="ECO:0000256" key="2">
    <source>
        <dbReference type="ARBA" id="ARBA00022763"/>
    </source>
</evidence>
<dbReference type="GO" id="GO:0016787">
    <property type="term" value="F:hydrolase activity"/>
    <property type="evidence" value="ECO:0007669"/>
    <property type="project" value="UniProtKB-KW"/>
</dbReference>
<dbReference type="PANTHER" id="PTHR47962:SF5">
    <property type="entry name" value="ATP-DEPENDENT HELICASE LHR-RELATED"/>
    <property type="match status" value="1"/>
</dbReference>
<dbReference type="EMBL" id="JBHUNE010000001">
    <property type="protein sequence ID" value="MFD2756798.1"/>
    <property type="molecule type" value="Genomic_DNA"/>
</dbReference>
<dbReference type="NCBIfam" id="NF007284">
    <property type="entry name" value="PRK09751.1"/>
    <property type="match status" value="1"/>
</dbReference>
<evidence type="ECO:0000256" key="7">
    <source>
        <dbReference type="ARBA" id="ARBA00023204"/>
    </source>
</evidence>
<dbReference type="SUPFAM" id="SSF52540">
    <property type="entry name" value="P-loop containing nucleoside triphosphate hydrolases"/>
    <property type="match status" value="1"/>
</dbReference>
<feature type="region of interest" description="Disordered" evidence="9">
    <location>
        <begin position="338"/>
        <end position="369"/>
    </location>
</feature>
<dbReference type="InterPro" id="IPR055369">
    <property type="entry name" value="WH2_Lhr"/>
</dbReference>
<reference evidence="13" key="1">
    <citation type="journal article" date="2019" name="Int. J. Syst. Evol. Microbiol.">
        <title>The Global Catalogue of Microorganisms (GCM) 10K type strain sequencing project: providing services to taxonomists for standard genome sequencing and annotation.</title>
        <authorList>
            <consortium name="The Broad Institute Genomics Platform"/>
            <consortium name="The Broad Institute Genome Sequencing Center for Infectious Disease"/>
            <person name="Wu L."/>
            <person name="Ma J."/>
        </authorList>
    </citation>
    <scope>NUCLEOTIDE SEQUENCE [LARGE SCALE GENOMIC DNA]</scope>
    <source>
        <strain evidence="13">TISTR 1514</strain>
    </source>
</reference>
<proteinExistence type="predicted"/>
<feature type="domain" description="Helicase C-terminal" evidence="11">
    <location>
        <begin position="305"/>
        <end position="498"/>
    </location>
</feature>
<dbReference type="Gene3D" id="3.40.50.300">
    <property type="entry name" value="P-loop containing nucleotide triphosphate hydrolases"/>
    <property type="match status" value="2"/>
</dbReference>
<sequence length="1616" mass="172679">MTKKDALAGFGEATAAWFRGAFAEPTRAQAEAWAAIRGGQHTLVVAPTGSGKTLAAFLSAIDQLIHERAASARDPQAKRGTRILYISPLKALGVDVERNLAAPLVGIRQTAVRLGLDVPEITVGVRSGDTSPAERRRQVSKPPDILITTPESLYLMLTSSARTALRGVRTVIVDEVHAVAATKRGSHLAVSLERLDAQLAQPAQRIGLSATVRPLETVARFLGGQAPVTLVAPPNEKAFDLRVVVPVPDLSDIPVGGPGDGPTGPDASGPDASPPDDSLFGDATRAIGDPDPRRTGTIWPHIESAIVDRVLEHRSTIVFVNSRGLAERLTARLNEEHERRLAQASGAEGREGPATPPPAPGTPPNPRTLGAQLVAGSGTFDGAVTDLARAHHGSVSKEQRAEVEDALKSGALRCVVATSSLELGIDMGDVDLVIQVESPPSVASGLQRVGRAGHQVGEVSRAVLFPKHRADVLHTAVATSRMLDGTIERLTTIEQPLDVLAQHTVSAAALDRWQVADWLALVRRSAPFAGLSAALLESVLDLLAGKYPSDEFASLRPRIVWDRDADWFEGRPGAGRLAVVSGGTIPDRGMFGVFMLDGTEPGTPEAPDATSAPGARRGGKRVGELDEEMVYESRVGDVIALGATSWRIREIGPDRVLVTPAFGEPGRLPFWKGDGIGRPAELGAAIGATVREIAANGGELPGHLARVADPYAADNLTAYVREQFEVTGHVPTDRQLLVERVRDELGDWRIVLHSPYGRPVHAPWALMVTARVRERFGMEASAIALDDGIVVRIPDVDDEPPGADLFAFERDEVEPTITREVGASALFAARFRENAARALLLPRLHPGKRAPLWQQRLRAAQLLEVARKYPEFPMILETVREVLHDVYDLDSLTELFAKLAAREVRLATVTTEQPSPFAQTLLFGYVGEFMYEGDQPLAERRAAALQLDSNLLADLLGASSLRELLDLDAITDVEAELQWREPSRRARDAEGVADLLRVVGPLTVEQLRARVRHPDADPHDDTAATDAPAEYVRGLGDSLVAAKRALWLRVRGEESLVAVEDAARLRDALGVPLPIGVPTAMLEPVADPLGDLVRRYARTHAPFAAADLASELGLGQAVVADVVRRLELAGTVQRGEFTPGRSGLEWVDAKVLRRIRSRTLAKLRSEIEPVAQRALAAFLPEWQHVAGSLGESGLSGVDGVVTVIDQLQGVPIPASAWESLVLPARVRDYSPALLDELLGSGEVLWLGHGAIGSADGWVSLHLRDTAEFTLAEARDDEPLSPLAARCAEVLGAAGAMFASEVARRLEADGEPVAIAAVVEALWELVWSGRAANDAFTPLRALMSGSAGAKSTSAHRAAARPARGRLWRGHSAAAQQGPTTPPRGAGRWSLAPVAAVGPTERAQALGDLLLDRYGVVTRGSVVASDITGGFALVYRVLARFEEAGHARRGYFVEQLGASQFGAAGAIDRIRAIQQRLDTVESGGAEAARDRHVLTLAATDPANAYGAALAWPEHPATHRPGRKAGGLVTLIDGALACYVERGGKTMLTFTRDEGDLRAAATSLADTVRRARIPNLVIERVDGEHVFEHDIATWLQEAGFVATTRGLRLKPESGYARGR</sequence>
<dbReference type="InterPro" id="IPR027417">
    <property type="entry name" value="P-loop_NTPase"/>
</dbReference>
<dbReference type="InterPro" id="IPR011545">
    <property type="entry name" value="DEAD/DEAH_box_helicase_dom"/>
</dbReference>
<keyword evidence="4 12" id="KW-0347">Helicase</keyword>
<keyword evidence="2" id="KW-0227">DNA damage</keyword>
<dbReference type="Pfam" id="PF19306">
    <property type="entry name" value="WHD_Lhr"/>
    <property type="match status" value="1"/>
</dbReference>
<dbReference type="Pfam" id="PF00271">
    <property type="entry name" value="Helicase_C"/>
    <property type="match status" value="1"/>
</dbReference>
<evidence type="ECO:0000256" key="9">
    <source>
        <dbReference type="SAM" id="MobiDB-lite"/>
    </source>
</evidence>
<gene>
    <name evidence="12" type="ORF">ACFSW7_00200</name>
</gene>
<dbReference type="SMART" id="SM00490">
    <property type="entry name" value="HELICc"/>
    <property type="match status" value="1"/>
</dbReference>
<dbReference type="EC" id="3.6.4.-" evidence="12"/>
<dbReference type="Pfam" id="PF08494">
    <property type="entry name" value="DEAD_assoc"/>
    <property type="match status" value="1"/>
</dbReference>
<keyword evidence="7" id="KW-0234">DNA repair</keyword>
<accession>A0ABW5UTM6</accession>
<dbReference type="CDD" id="cd18796">
    <property type="entry name" value="SF2_C_LHR"/>
    <property type="match status" value="1"/>
</dbReference>
<feature type="region of interest" description="Disordered" evidence="9">
    <location>
        <begin position="1367"/>
        <end position="1386"/>
    </location>
</feature>
<dbReference type="SMART" id="SM00487">
    <property type="entry name" value="DEXDc"/>
    <property type="match status" value="1"/>
</dbReference>
<feature type="compositionally biased region" description="Low complexity" evidence="9">
    <location>
        <begin position="263"/>
        <end position="278"/>
    </location>
</feature>
<organism evidence="12 13">
    <name type="scientific">Gulosibacter faecalis</name>
    <dbReference type="NCBI Taxonomy" id="272240"/>
    <lineage>
        <taxon>Bacteria</taxon>
        <taxon>Bacillati</taxon>
        <taxon>Actinomycetota</taxon>
        <taxon>Actinomycetes</taxon>
        <taxon>Micrococcales</taxon>
        <taxon>Microbacteriaceae</taxon>
        <taxon>Gulosibacter</taxon>
    </lineage>
</organism>
<feature type="compositionally biased region" description="Pro residues" evidence="9">
    <location>
        <begin position="354"/>
        <end position="366"/>
    </location>
</feature>
<keyword evidence="1" id="KW-0547">Nucleotide-binding</keyword>
<evidence type="ECO:0000313" key="12">
    <source>
        <dbReference type="EMBL" id="MFD2756798.1"/>
    </source>
</evidence>
<dbReference type="InterPro" id="IPR013701">
    <property type="entry name" value="Lhr-like_DEAD/DEAH_assoc"/>
</dbReference>
<protein>
    <submittedName>
        <fullName evidence="12">ATP-dependent helicase</fullName>
        <ecNumber evidence="12">3.6.4.-</ecNumber>
    </submittedName>
</protein>
<evidence type="ECO:0000256" key="3">
    <source>
        <dbReference type="ARBA" id="ARBA00022801"/>
    </source>
</evidence>
<dbReference type="PROSITE" id="PS51192">
    <property type="entry name" value="HELICASE_ATP_BIND_1"/>
    <property type="match status" value="1"/>
</dbReference>
<feature type="domain" description="Helicase ATP-binding" evidence="10">
    <location>
        <begin position="33"/>
        <end position="230"/>
    </location>
</feature>
<dbReference type="RefSeq" id="WP_019619572.1">
    <property type="nucleotide sequence ID" value="NZ_JBHUNE010000001.1"/>
</dbReference>
<keyword evidence="3 12" id="KW-0378">Hydrolase</keyword>
<dbReference type="CDD" id="cd17922">
    <property type="entry name" value="DEXHc_LHR-like"/>
    <property type="match status" value="1"/>
</dbReference>
<name>A0ABW5UTM6_9MICO</name>
<dbReference type="GO" id="GO:0004386">
    <property type="term" value="F:helicase activity"/>
    <property type="evidence" value="ECO:0007669"/>
    <property type="project" value="UniProtKB-KW"/>
</dbReference>
<dbReference type="Pfam" id="PF23236">
    <property type="entry name" value="WHD_2nd_Lhr"/>
    <property type="match status" value="1"/>
</dbReference>
<evidence type="ECO:0000256" key="5">
    <source>
        <dbReference type="ARBA" id="ARBA00022840"/>
    </source>
</evidence>
<dbReference type="InterPro" id="IPR045628">
    <property type="entry name" value="Lhr_WH_dom"/>
</dbReference>
<keyword evidence="8" id="KW-0413">Isomerase</keyword>
<dbReference type="InterPro" id="IPR001650">
    <property type="entry name" value="Helicase_C-like"/>
</dbReference>
<evidence type="ECO:0000313" key="13">
    <source>
        <dbReference type="Proteomes" id="UP001597492"/>
    </source>
</evidence>
<comment type="caution">
    <text evidence="12">The sequence shown here is derived from an EMBL/GenBank/DDBJ whole genome shotgun (WGS) entry which is preliminary data.</text>
</comment>
<dbReference type="Pfam" id="PF23234">
    <property type="entry name" value="WHD_4th_Lhr"/>
    <property type="match status" value="1"/>
</dbReference>
<evidence type="ECO:0000256" key="4">
    <source>
        <dbReference type="ARBA" id="ARBA00022806"/>
    </source>
</evidence>
<dbReference type="InterPro" id="IPR014001">
    <property type="entry name" value="Helicase_ATP-bd"/>
</dbReference>
<keyword evidence="13" id="KW-1185">Reference proteome</keyword>
<keyword evidence="6" id="KW-0238">DNA-binding</keyword>
<feature type="region of interest" description="Disordered" evidence="9">
    <location>
        <begin position="252"/>
        <end position="297"/>
    </location>
</feature>
<evidence type="ECO:0000256" key="8">
    <source>
        <dbReference type="ARBA" id="ARBA00023235"/>
    </source>
</evidence>
<evidence type="ECO:0000256" key="1">
    <source>
        <dbReference type="ARBA" id="ARBA00022741"/>
    </source>
</evidence>
<dbReference type="PROSITE" id="PS51194">
    <property type="entry name" value="HELICASE_CTER"/>
    <property type="match status" value="1"/>
</dbReference>
<evidence type="ECO:0000259" key="11">
    <source>
        <dbReference type="PROSITE" id="PS51194"/>
    </source>
</evidence>
<dbReference type="InterPro" id="IPR055368">
    <property type="entry name" value="WH3_Lhr"/>
</dbReference>
<dbReference type="PANTHER" id="PTHR47962">
    <property type="entry name" value="ATP-DEPENDENT HELICASE LHR-RELATED-RELATED"/>
    <property type="match status" value="1"/>
</dbReference>
<evidence type="ECO:0000256" key="6">
    <source>
        <dbReference type="ARBA" id="ARBA00023125"/>
    </source>
</evidence>
<dbReference type="InterPro" id="IPR052511">
    <property type="entry name" value="ATP-dep_Helicase"/>
</dbReference>
<dbReference type="Pfam" id="PF00270">
    <property type="entry name" value="DEAD"/>
    <property type="match status" value="1"/>
</dbReference>
<evidence type="ECO:0000259" key="10">
    <source>
        <dbReference type="PROSITE" id="PS51192"/>
    </source>
</evidence>
<dbReference type="Pfam" id="PF23235">
    <property type="entry name" value="WHD_3rd_Lhr"/>
    <property type="match status" value="1"/>
</dbReference>
<keyword evidence="5" id="KW-0067">ATP-binding</keyword>
<feature type="region of interest" description="Disordered" evidence="9">
    <location>
        <begin position="599"/>
        <end position="621"/>
    </location>
</feature>
<dbReference type="Proteomes" id="UP001597492">
    <property type="component" value="Unassembled WGS sequence"/>
</dbReference>
<dbReference type="InterPro" id="IPR055367">
    <property type="entry name" value="WH4_Lhr"/>
</dbReference>